<keyword evidence="6 8" id="KW-0648">Protein biosynthesis</keyword>
<evidence type="ECO:0000313" key="11">
    <source>
        <dbReference type="EMBL" id="AHB36203.1"/>
    </source>
</evidence>
<dbReference type="InterPro" id="IPR041711">
    <property type="entry name" value="Met-tRNA-FMT_N"/>
</dbReference>
<feature type="binding site" evidence="8">
    <location>
        <begin position="109"/>
        <end position="112"/>
    </location>
    <ligand>
        <name>(6S)-5,6,7,8-tetrahydrofolate</name>
        <dbReference type="ChEBI" id="CHEBI:57453"/>
    </ligand>
</feature>
<name>V5RIB1_SPIAP</name>
<sequence>MNKYRVIFCGTPEIAVSILKGLETLNIEIVGVITQPDKLIGRKKELSFSPVKSYSIEKGYKLLQPAKVIDVYDEIVALNADYLITCAFGQFIPSKVLELFKNSINVHASLLPKYRGGSPIQYAIMKGEKKTGISLMKMIKKMDAGEVYVQEEIEIDSNDDSGILFNKMAILGKKMIEEHLFNILEGKIKGMEQDEKKVTFAYNLTNEQEKINWDDTSENICNFIRALSPKPIAFTFLGNERLRIKSARLLDENDIFPMPLKIFQPGEIASVNNKGIVVASNNGFIIILELQIAGKKMVVASSYNQPNSPFKMGLILG</sequence>
<evidence type="ECO:0000256" key="3">
    <source>
        <dbReference type="ARBA" id="ARBA00012261"/>
    </source>
</evidence>
<evidence type="ECO:0000256" key="4">
    <source>
        <dbReference type="ARBA" id="ARBA00016014"/>
    </source>
</evidence>
<feature type="domain" description="Formyl transferase N-terminal" evidence="9">
    <location>
        <begin position="6"/>
        <end position="177"/>
    </location>
</feature>
<evidence type="ECO:0000256" key="7">
    <source>
        <dbReference type="ARBA" id="ARBA00048558"/>
    </source>
</evidence>
<dbReference type="NCBIfam" id="TIGR00460">
    <property type="entry name" value="fmt"/>
    <property type="match status" value="1"/>
</dbReference>
<dbReference type="KEGG" id="sapi:SAPIS_v1c03570"/>
<reference evidence="11 12" key="1">
    <citation type="journal article" date="2014" name="Genome Announc.">
        <title>Complete Genome Sequence of Spiroplasma apis B31T (ATCC 33834), a Bacterium Associated with May Disease of Honeybees (Apis mellifera).</title>
        <authorList>
            <person name="Ku C."/>
            <person name="Lo W.S."/>
            <person name="Chen L.L."/>
            <person name="Kuo C.H."/>
        </authorList>
    </citation>
    <scope>NUCLEOTIDE SEQUENCE [LARGE SCALE GENOMIC DNA]</scope>
    <source>
        <strain evidence="11">B31</strain>
    </source>
</reference>
<dbReference type="InterPro" id="IPR036477">
    <property type="entry name" value="Formyl_transf_N_sf"/>
</dbReference>
<dbReference type="eggNOG" id="COG0223">
    <property type="taxonomic scope" value="Bacteria"/>
</dbReference>
<dbReference type="EMBL" id="CP006682">
    <property type="protein sequence ID" value="AHB36203.1"/>
    <property type="molecule type" value="Genomic_DNA"/>
</dbReference>
<dbReference type="PATRIC" id="fig|1276258.3.peg.354"/>
<dbReference type="PROSITE" id="PS00373">
    <property type="entry name" value="GART"/>
    <property type="match status" value="1"/>
</dbReference>
<dbReference type="HOGENOM" id="CLU_033347_1_1_14"/>
<evidence type="ECO:0000256" key="8">
    <source>
        <dbReference type="HAMAP-Rule" id="MF_00182"/>
    </source>
</evidence>
<organism evidence="11 12">
    <name type="scientific">Spiroplasma apis B31</name>
    <dbReference type="NCBI Taxonomy" id="1276258"/>
    <lineage>
        <taxon>Bacteria</taxon>
        <taxon>Bacillati</taxon>
        <taxon>Mycoplasmatota</taxon>
        <taxon>Mollicutes</taxon>
        <taxon>Entomoplasmatales</taxon>
        <taxon>Spiroplasmataceae</taxon>
        <taxon>Spiroplasma</taxon>
    </lineage>
</organism>
<dbReference type="InterPro" id="IPR001555">
    <property type="entry name" value="GART_AS"/>
</dbReference>
<dbReference type="InterPro" id="IPR037022">
    <property type="entry name" value="Formyl_trans_C_sf"/>
</dbReference>
<evidence type="ECO:0000256" key="5">
    <source>
        <dbReference type="ARBA" id="ARBA00022679"/>
    </source>
</evidence>
<dbReference type="InterPro" id="IPR011034">
    <property type="entry name" value="Formyl_transferase-like_C_sf"/>
</dbReference>
<dbReference type="PANTHER" id="PTHR11138">
    <property type="entry name" value="METHIONYL-TRNA FORMYLTRANSFERASE"/>
    <property type="match status" value="1"/>
</dbReference>
<dbReference type="GO" id="GO:0005829">
    <property type="term" value="C:cytosol"/>
    <property type="evidence" value="ECO:0007669"/>
    <property type="project" value="TreeGrafter"/>
</dbReference>
<dbReference type="EC" id="2.1.2.9" evidence="3 8"/>
<dbReference type="OrthoDB" id="9802815at2"/>
<comment type="function">
    <text evidence="1 8">Attaches a formyl group to the free amino group of methionyl-tRNA(fMet). The formyl group appears to play a dual role in the initiator identity of N-formylmethionyl-tRNA by promoting its recognition by IF2 and preventing the misappropriation of this tRNA by the elongation apparatus.</text>
</comment>
<dbReference type="Gene3D" id="3.40.50.170">
    <property type="entry name" value="Formyl transferase, N-terminal domain"/>
    <property type="match status" value="1"/>
</dbReference>
<dbReference type="Pfam" id="PF00551">
    <property type="entry name" value="Formyl_trans_N"/>
    <property type="match status" value="1"/>
</dbReference>
<dbReference type="Proteomes" id="UP000018550">
    <property type="component" value="Chromosome"/>
</dbReference>
<proteinExistence type="inferred from homology"/>
<evidence type="ECO:0000256" key="2">
    <source>
        <dbReference type="ARBA" id="ARBA00010699"/>
    </source>
</evidence>
<dbReference type="SUPFAM" id="SSF53328">
    <property type="entry name" value="Formyltransferase"/>
    <property type="match status" value="1"/>
</dbReference>
<keyword evidence="5 8" id="KW-0808">Transferase</keyword>
<dbReference type="CDD" id="cd08646">
    <property type="entry name" value="FMT_core_Met-tRNA-FMT_N"/>
    <property type="match status" value="1"/>
</dbReference>
<dbReference type="GO" id="GO:0004479">
    <property type="term" value="F:methionyl-tRNA formyltransferase activity"/>
    <property type="evidence" value="ECO:0007669"/>
    <property type="project" value="UniProtKB-UniRule"/>
</dbReference>
<dbReference type="RefSeq" id="WP_023789137.1">
    <property type="nucleotide sequence ID" value="NC_022998.1"/>
</dbReference>
<dbReference type="CDD" id="cd08704">
    <property type="entry name" value="Met_tRNA_FMT_C"/>
    <property type="match status" value="1"/>
</dbReference>
<dbReference type="InterPro" id="IPR002376">
    <property type="entry name" value="Formyl_transf_N"/>
</dbReference>
<evidence type="ECO:0000313" key="12">
    <source>
        <dbReference type="Proteomes" id="UP000018550"/>
    </source>
</evidence>
<dbReference type="Pfam" id="PF02911">
    <property type="entry name" value="Formyl_trans_C"/>
    <property type="match status" value="1"/>
</dbReference>
<comment type="catalytic activity">
    <reaction evidence="7 8">
        <text>L-methionyl-tRNA(fMet) + (6R)-10-formyltetrahydrofolate = N-formyl-L-methionyl-tRNA(fMet) + (6S)-5,6,7,8-tetrahydrofolate + H(+)</text>
        <dbReference type="Rhea" id="RHEA:24380"/>
        <dbReference type="Rhea" id="RHEA-COMP:9952"/>
        <dbReference type="Rhea" id="RHEA-COMP:9953"/>
        <dbReference type="ChEBI" id="CHEBI:15378"/>
        <dbReference type="ChEBI" id="CHEBI:57453"/>
        <dbReference type="ChEBI" id="CHEBI:78530"/>
        <dbReference type="ChEBI" id="CHEBI:78844"/>
        <dbReference type="ChEBI" id="CHEBI:195366"/>
        <dbReference type="EC" id="2.1.2.9"/>
    </reaction>
</comment>
<evidence type="ECO:0000259" key="10">
    <source>
        <dbReference type="Pfam" id="PF02911"/>
    </source>
</evidence>
<gene>
    <name evidence="8 11" type="primary">fmt</name>
    <name evidence="11" type="ORF">SAPIS_v1c03570</name>
</gene>
<dbReference type="InterPro" id="IPR044135">
    <property type="entry name" value="Met-tRNA-FMT_C"/>
</dbReference>
<dbReference type="InterPro" id="IPR005794">
    <property type="entry name" value="Fmt"/>
</dbReference>
<evidence type="ECO:0000259" key="9">
    <source>
        <dbReference type="Pfam" id="PF00551"/>
    </source>
</evidence>
<dbReference type="PANTHER" id="PTHR11138:SF5">
    <property type="entry name" value="METHIONYL-TRNA FORMYLTRANSFERASE, MITOCHONDRIAL"/>
    <property type="match status" value="1"/>
</dbReference>
<dbReference type="AlphaFoldDB" id="V5RIB1"/>
<dbReference type="STRING" id="1276258.SAPIS_v1c03570"/>
<dbReference type="Gene3D" id="3.10.25.10">
    <property type="entry name" value="Formyl transferase, C-terminal domain"/>
    <property type="match status" value="1"/>
</dbReference>
<protein>
    <recommendedName>
        <fullName evidence="4 8">Methionyl-tRNA formyltransferase</fullName>
        <ecNumber evidence="3 8">2.1.2.9</ecNumber>
    </recommendedName>
</protein>
<keyword evidence="12" id="KW-1185">Reference proteome</keyword>
<dbReference type="InterPro" id="IPR005793">
    <property type="entry name" value="Formyl_trans_C"/>
</dbReference>
<feature type="domain" description="Formyl transferase C-terminal" evidence="10">
    <location>
        <begin position="204"/>
        <end position="303"/>
    </location>
</feature>
<evidence type="ECO:0000256" key="1">
    <source>
        <dbReference type="ARBA" id="ARBA00002606"/>
    </source>
</evidence>
<accession>V5RIB1</accession>
<dbReference type="HAMAP" id="MF_00182">
    <property type="entry name" value="Formyl_trans"/>
    <property type="match status" value="1"/>
</dbReference>
<dbReference type="SUPFAM" id="SSF50486">
    <property type="entry name" value="FMT C-terminal domain-like"/>
    <property type="match status" value="1"/>
</dbReference>
<comment type="similarity">
    <text evidence="2 8">Belongs to the Fmt family.</text>
</comment>
<evidence type="ECO:0000256" key="6">
    <source>
        <dbReference type="ARBA" id="ARBA00022917"/>
    </source>
</evidence>